<dbReference type="SMART" id="SM00255">
    <property type="entry name" value="TIR"/>
    <property type="match status" value="1"/>
</dbReference>
<protein>
    <recommendedName>
        <fullName evidence="2">TIR domain-containing protein</fullName>
    </recommendedName>
</protein>
<sequence length="526" mass="57253">MNPSEAHDIFVSYAHADNGLALGASSSVGWVTALAANLNEGPGALAKNIYIDHQLRPGDEFNDELLDKVERSRLLVLLLSQNYVDSQWCGKELEHFVRSHGGSAEKPSDVLVVEIWPFEELTAVPPIIQALRKGTIHAKFWYKPVNAAAPVLAGYPSPKDCDEEGTRYYWRILNELRVPIDTRIRAARMATAVKSTASEPGRGTSGTSQTSRTSRTSDSRLESATTGGKPQAGVAPLGTIVLADATDDLELQHGAISAALAAEGIIVLPEADYVGLTPQEFEAAISADLERSDLFVQLLSATAGRKFRGFAAPLPQLQFQRARAARQASMPIMQWCESLPAADGISDPGHAALFQTESLRVTNRAAFQREVIERLQAERTRRERAAALPMAPAIARARKPLIFVDDLASVPDLTGRLSAIIRGQNFDQRGLPPNAPLGNNGVDVRELLRPCRAGITIFADPNKRFAVYNRLLYFLNQLAESGLPLERWGVYLENGTVASEFRIESDDVVAVNEQGLADFLRGLSPS</sequence>
<dbReference type="SUPFAM" id="SSF52200">
    <property type="entry name" value="Toll/Interleukin receptor TIR domain"/>
    <property type="match status" value="1"/>
</dbReference>
<evidence type="ECO:0000313" key="4">
    <source>
        <dbReference type="Proteomes" id="UP000342300"/>
    </source>
</evidence>
<proteinExistence type="predicted"/>
<dbReference type="PROSITE" id="PS50104">
    <property type="entry name" value="TIR"/>
    <property type="match status" value="1"/>
</dbReference>
<dbReference type="Gene3D" id="3.40.50.10140">
    <property type="entry name" value="Toll/interleukin-1 receptor homology (TIR) domain"/>
    <property type="match status" value="1"/>
</dbReference>
<evidence type="ECO:0000313" key="3">
    <source>
        <dbReference type="EMBL" id="MQM31100.1"/>
    </source>
</evidence>
<organism evidence="3 4">
    <name type="scientific">Candidatus Accumulibacter phosphatis</name>
    <dbReference type="NCBI Taxonomy" id="327160"/>
    <lineage>
        <taxon>Bacteria</taxon>
        <taxon>Pseudomonadati</taxon>
        <taxon>Pseudomonadota</taxon>
        <taxon>Betaproteobacteria</taxon>
        <taxon>Candidatus Accumulibacter</taxon>
    </lineage>
</organism>
<evidence type="ECO:0000259" key="2">
    <source>
        <dbReference type="PROSITE" id="PS50104"/>
    </source>
</evidence>
<evidence type="ECO:0000256" key="1">
    <source>
        <dbReference type="SAM" id="MobiDB-lite"/>
    </source>
</evidence>
<dbReference type="InterPro" id="IPR035897">
    <property type="entry name" value="Toll_tir_struct_dom_sf"/>
</dbReference>
<dbReference type="Pfam" id="PF13676">
    <property type="entry name" value="TIR_2"/>
    <property type="match status" value="1"/>
</dbReference>
<feature type="compositionally biased region" description="Low complexity" evidence="1">
    <location>
        <begin position="201"/>
        <end position="214"/>
    </location>
</feature>
<feature type="domain" description="TIR" evidence="2">
    <location>
        <begin position="5"/>
        <end position="148"/>
    </location>
</feature>
<accession>A0A6A7RVF2</accession>
<gene>
    <name evidence="3" type="ORF">CRU78_11480</name>
</gene>
<comment type="caution">
    <text evidence="3">The sequence shown here is derived from an EMBL/GenBank/DDBJ whole genome shotgun (WGS) entry which is preliminary data.</text>
</comment>
<reference evidence="3 4" key="1">
    <citation type="submission" date="2017-09" db="EMBL/GenBank/DDBJ databases">
        <title>Metagenomic Analysis Reveals Denitrifying Candidatus Accumulibacter and Flanking Population as a Source of N2O.</title>
        <authorList>
            <person name="Gao H."/>
            <person name="Mao Y."/>
            <person name="Zhao X."/>
            <person name="Liu W.-T."/>
            <person name="Zhang T."/>
            <person name="Wells G."/>
        </authorList>
    </citation>
    <scope>NUCLEOTIDE SEQUENCE [LARGE SCALE GENOMIC DNA]</scope>
    <source>
        <strain evidence="3">CANDO_2_IC</strain>
    </source>
</reference>
<feature type="region of interest" description="Disordered" evidence="1">
    <location>
        <begin position="191"/>
        <end position="232"/>
    </location>
</feature>
<dbReference type="GO" id="GO:0007165">
    <property type="term" value="P:signal transduction"/>
    <property type="evidence" value="ECO:0007669"/>
    <property type="project" value="InterPro"/>
</dbReference>
<dbReference type="AlphaFoldDB" id="A0A6A7RVF2"/>
<name>A0A6A7RVF2_9PROT</name>
<dbReference type="InterPro" id="IPR000157">
    <property type="entry name" value="TIR_dom"/>
</dbReference>
<dbReference type="Proteomes" id="UP000342300">
    <property type="component" value="Unassembled WGS sequence"/>
</dbReference>
<dbReference type="EMBL" id="PDHS01000264">
    <property type="protein sequence ID" value="MQM31100.1"/>
    <property type="molecule type" value="Genomic_DNA"/>
</dbReference>